<dbReference type="GO" id="GO:0043410">
    <property type="term" value="P:positive regulation of MAPK cascade"/>
    <property type="evidence" value="ECO:0007669"/>
    <property type="project" value="TreeGrafter"/>
</dbReference>
<dbReference type="PRINTS" id="PR00237">
    <property type="entry name" value="GPCRRHODOPSN"/>
</dbReference>
<dbReference type="PANTHER" id="PTHR24248:SF199">
    <property type="entry name" value="IP13425P-RELATED"/>
    <property type="match status" value="1"/>
</dbReference>
<dbReference type="SMART" id="SM01381">
    <property type="entry name" value="7TM_GPCR_Srsx"/>
    <property type="match status" value="1"/>
</dbReference>
<feature type="region of interest" description="Disordered" evidence="11">
    <location>
        <begin position="410"/>
        <end position="464"/>
    </location>
</feature>
<dbReference type="PANTHER" id="PTHR24248">
    <property type="entry name" value="ADRENERGIC RECEPTOR-RELATED G-PROTEIN COUPLED RECEPTOR"/>
    <property type="match status" value="1"/>
</dbReference>
<feature type="transmembrane region" description="Helical" evidence="12">
    <location>
        <begin position="54"/>
        <end position="76"/>
    </location>
</feature>
<feature type="transmembrane region" description="Helical" evidence="12">
    <location>
        <begin position="134"/>
        <end position="156"/>
    </location>
</feature>
<dbReference type="PROSITE" id="PS00237">
    <property type="entry name" value="G_PROTEIN_RECEP_F1_1"/>
    <property type="match status" value="1"/>
</dbReference>
<name>A0AAV5ULQ3_9BILA</name>
<keyword evidence="8 10" id="KW-0675">Receptor</keyword>
<dbReference type="GO" id="GO:0071880">
    <property type="term" value="P:adenylate cyclase-activating adrenergic receptor signaling pathway"/>
    <property type="evidence" value="ECO:0007669"/>
    <property type="project" value="TreeGrafter"/>
</dbReference>
<feature type="transmembrane region" description="Helical" evidence="12">
    <location>
        <begin position="91"/>
        <end position="113"/>
    </location>
</feature>
<evidence type="ECO:0000259" key="13">
    <source>
        <dbReference type="PROSITE" id="PS50262"/>
    </source>
</evidence>
<keyword evidence="9 10" id="KW-0807">Transducer</keyword>
<dbReference type="InterPro" id="IPR000276">
    <property type="entry name" value="GPCR_Rhodpsn"/>
</dbReference>
<evidence type="ECO:0000256" key="4">
    <source>
        <dbReference type="ARBA" id="ARBA00022989"/>
    </source>
</evidence>
<sequence>GGTEVSGHPSTMDIGAVILLALFSLLILFALLGNLLVVAAIFYDRPLRRQPENLFLVSLAISDLLVSILVMVFAAANDLMGEWKFGPAYCQFWICFDITCSTASILNLCAISLDRYWHISRPMVYVRYCSRRRIYYCIVAVWFLSALIGAAPLAFGVGLNVEEGREHCEMDLPLPYAIGSSTLSFFAPAAVMVLLYTKLYLYARRHVRSIKTQLHQATSFLIMQLASEKIREVTAASMGDASGATSPTGLVASSSRLATSLTPLPASSVTSLRMSRWEKVSRHLPGGRRTSTHLTTETSPTQNHQQRTTVNDQKARLTLGVIMGTFLFCWVPFFILNILRSAVQWRVPKEIIMAVTWLGYANSALNPVIYSIFNRDFRRAFKKILFDLFVCCHGGDATLCKSSNRLGVDGTAERRRSTRSSEAVENNNMCGGGGGPSTRMTLMNNNEHSSSNNYDTPERNSQMM</sequence>
<evidence type="ECO:0000313" key="15">
    <source>
        <dbReference type="Proteomes" id="UP001432027"/>
    </source>
</evidence>
<keyword evidence="15" id="KW-1185">Reference proteome</keyword>
<evidence type="ECO:0000256" key="8">
    <source>
        <dbReference type="ARBA" id="ARBA00023170"/>
    </source>
</evidence>
<feature type="compositionally biased region" description="Low complexity" evidence="11">
    <location>
        <begin position="292"/>
        <end position="301"/>
    </location>
</feature>
<feature type="non-terminal residue" evidence="14">
    <location>
        <position position="1"/>
    </location>
</feature>
<organism evidence="14 15">
    <name type="scientific">Pristionchus entomophagus</name>
    <dbReference type="NCBI Taxonomy" id="358040"/>
    <lineage>
        <taxon>Eukaryota</taxon>
        <taxon>Metazoa</taxon>
        <taxon>Ecdysozoa</taxon>
        <taxon>Nematoda</taxon>
        <taxon>Chromadorea</taxon>
        <taxon>Rhabditida</taxon>
        <taxon>Rhabditina</taxon>
        <taxon>Diplogasteromorpha</taxon>
        <taxon>Diplogasteroidea</taxon>
        <taxon>Neodiplogasteridae</taxon>
        <taxon>Pristionchus</taxon>
    </lineage>
</organism>
<proteinExistence type="inferred from homology"/>
<comment type="similarity">
    <text evidence="10">Belongs to the G-protein coupled receptor 1 family.</text>
</comment>
<keyword evidence="6 12" id="KW-0472">Membrane</keyword>
<feature type="transmembrane region" description="Helical" evidence="12">
    <location>
        <begin position="176"/>
        <end position="201"/>
    </location>
</feature>
<keyword evidence="7" id="KW-1015">Disulfide bond</keyword>
<dbReference type="Proteomes" id="UP001432027">
    <property type="component" value="Unassembled WGS sequence"/>
</dbReference>
<evidence type="ECO:0000256" key="10">
    <source>
        <dbReference type="RuleBase" id="RU000688"/>
    </source>
</evidence>
<evidence type="ECO:0000256" key="12">
    <source>
        <dbReference type="SAM" id="Phobius"/>
    </source>
</evidence>
<comment type="subcellular location">
    <subcellularLocation>
        <location evidence="1">Cell membrane</location>
        <topology evidence="1">Multi-pass membrane protein</topology>
    </subcellularLocation>
</comment>
<feature type="transmembrane region" description="Helical" evidence="12">
    <location>
        <begin position="317"/>
        <end position="339"/>
    </location>
</feature>
<dbReference type="EMBL" id="BTSX01000006">
    <property type="protein sequence ID" value="GMT07356.1"/>
    <property type="molecule type" value="Genomic_DNA"/>
</dbReference>
<evidence type="ECO:0000256" key="3">
    <source>
        <dbReference type="ARBA" id="ARBA00022692"/>
    </source>
</evidence>
<feature type="transmembrane region" description="Helical" evidence="12">
    <location>
        <begin position="14"/>
        <end position="42"/>
    </location>
</feature>
<keyword evidence="5 10" id="KW-0297">G-protein coupled receptor</keyword>
<dbReference type="GO" id="GO:0004993">
    <property type="term" value="F:G protein-coupled serotonin receptor activity"/>
    <property type="evidence" value="ECO:0007669"/>
    <property type="project" value="UniProtKB-ARBA"/>
</dbReference>
<evidence type="ECO:0000256" key="7">
    <source>
        <dbReference type="ARBA" id="ARBA00023157"/>
    </source>
</evidence>
<keyword evidence="2" id="KW-1003">Cell membrane</keyword>
<evidence type="ECO:0000256" key="11">
    <source>
        <dbReference type="SAM" id="MobiDB-lite"/>
    </source>
</evidence>
<dbReference type="PROSITE" id="PS50262">
    <property type="entry name" value="G_PROTEIN_RECEP_F1_2"/>
    <property type="match status" value="1"/>
</dbReference>
<dbReference type="AlphaFoldDB" id="A0AAV5ULQ3"/>
<dbReference type="InterPro" id="IPR017452">
    <property type="entry name" value="GPCR_Rhodpsn_7TM"/>
</dbReference>
<feature type="transmembrane region" description="Helical" evidence="12">
    <location>
        <begin position="351"/>
        <end position="373"/>
    </location>
</feature>
<feature type="compositionally biased region" description="Polar residues" evidence="11">
    <location>
        <begin position="438"/>
        <end position="464"/>
    </location>
</feature>
<dbReference type="GO" id="GO:0005886">
    <property type="term" value="C:plasma membrane"/>
    <property type="evidence" value="ECO:0007669"/>
    <property type="project" value="UniProtKB-SubCell"/>
</dbReference>
<reference evidence="14" key="1">
    <citation type="submission" date="2023-10" db="EMBL/GenBank/DDBJ databases">
        <title>Genome assembly of Pristionchus species.</title>
        <authorList>
            <person name="Yoshida K."/>
            <person name="Sommer R.J."/>
        </authorList>
    </citation>
    <scope>NUCLEOTIDE SEQUENCE</scope>
    <source>
        <strain evidence="14">RS0144</strain>
    </source>
</reference>
<keyword evidence="3 10" id="KW-0812">Transmembrane</keyword>
<keyword evidence="4 12" id="KW-1133">Transmembrane helix</keyword>
<gene>
    <name evidence="14" type="ORF">PENTCL1PPCAC_29530</name>
</gene>
<evidence type="ECO:0000256" key="6">
    <source>
        <dbReference type="ARBA" id="ARBA00023136"/>
    </source>
</evidence>
<feature type="region of interest" description="Disordered" evidence="11">
    <location>
        <begin position="284"/>
        <end position="309"/>
    </location>
</feature>
<comment type="caution">
    <text evidence="14">The sequence shown here is derived from an EMBL/GenBank/DDBJ whole genome shotgun (WGS) entry which is preliminary data.</text>
</comment>
<evidence type="ECO:0000313" key="14">
    <source>
        <dbReference type="EMBL" id="GMT07356.1"/>
    </source>
</evidence>
<feature type="domain" description="G-protein coupled receptors family 1 profile" evidence="13">
    <location>
        <begin position="33"/>
        <end position="370"/>
    </location>
</feature>
<evidence type="ECO:0000256" key="5">
    <source>
        <dbReference type="ARBA" id="ARBA00023040"/>
    </source>
</evidence>
<evidence type="ECO:0000256" key="1">
    <source>
        <dbReference type="ARBA" id="ARBA00004651"/>
    </source>
</evidence>
<dbReference type="Gene3D" id="1.20.1070.10">
    <property type="entry name" value="Rhodopsin 7-helix transmembrane proteins"/>
    <property type="match status" value="1"/>
</dbReference>
<evidence type="ECO:0000256" key="2">
    <source>
        <dbReference type="ARBA" id="ARBA00022475"/>
    </source>
</evidence>
<dbReference type="Pfam" id="PF00001">
    <property type="entry name" value="7tm_1"/>
    <property type="match status" value="1"/>
</dbReference>
<accession>A0AAV5ULQ3</accession>
<dbReference type="SUPFAM" id="SSF81321">
    <property type="entry name" value="Family A G protein-coupled receptor-like"/>
    <property type="match status" value="1"/>
</dbReference>
<protein>
    <recommendedName>
        <fullName evidence="13">G-protein coupled receptors family 1 profile domain-containing protein</fullName>
    </recommendedName>
</protein>
<evidence type="ECO:0000256" key="9">
    <source>
        <dbReference type="ARBA" id="ARBA00023224"/>
    </source>
</evidence>